<evidence type="ECO:0000313" key="1">
    <source>
        <dbReference type="EMBL" id="KAH7305273.1"/>
    </source>
</evidence>
<name>A0A8K0SB18_9HYPO</name>
<evidence type="ECO:0000313" key="2">
    <source>
        <dbReference type="Proteomes" id="UP000813444"/>
    </source>
</evidence>
<dbReference type="OrthoDB" id="25129at2759"/>
<accession>A0A8K0SB18</accession>
<dbReference type="SUPFAM" id="SSF56112">
    <property type="entry name" value="Protein kinase-like (PK-like)"/>
    <property type="match status" value="1"/>
</dbReference>
<proteinExistence type="predicted"/>
<dbReference type="AlphaFoldDB" id="A0A8K0SB18"/>
<keyword evidence="2" id="KW-1185">Reference proteome</keyword>
<dbReference type="Gene3D" id="3.90.1200.10">
    <property type="match status" value="1"/>
</dbReference>
<dbReference type="InterPro" id="IPR011009">
    <property type="entry name" value="Kinase-like_dom_sf"/>
</dbReference>
<reference evidence="1" key="1">
    <citation type="journal article" date="2021" name="Nat. Commun.">
        <title>Genetic determinants of endophytism in the Arabidopsis root mycobiome.</title>
        <authorList>
            <person name="Mesny F."/>
            <person name="Miyauchi S."/>
            <person name="Thiergart T."/>
            <person name="Pickel B."/>
            <person name="Atanasova L."/>
            <person name="Karlsson M."/>
            <person name="Huettel B."/>
            <person name="Barry K.W."/>
            <person name="Haridas S."/>
            <person name="Chen C."/>
            <person name="Bauer D."/>
            <person name="Andreopoulos W."/>
            <person name="Pangilinan J."/>
            <person name="LaButti K."/>
            <person name="Riley R."/>
            <person name="Lipzen A."/>
            <person name="Clum A."/>
            <person name="Drula E."/>
            <person name="Henrissat B."/>
            <person name="Kohler A."/>
            <person name="Grigoriev I.V."/>
            <person name="Martin F.M."/>
            <person name="Hacquard S."/>
        </authorList>
    </citation>
    <scope>NUCLEOTIDE SEQUENCE</scope>
    <source>
        <strain evidence="1">MPI-CAGE-CH-0235</strain>
    </source>
</reference>
<gene>
    <name evidence="1" type="ORF">B0I35DRAFT_414054</name>
</gene>
<sequence>MTAGLKDSSKGQVIHGDFRTGNILVPNAQMPQHGRNVTLLVVDWEMMQLIPAGLWMLEAMVRHYPECLEKSAAIGNEIIVHAWHKDCAWFEKSDLACIFRQVR</sequence>
<evidence type="ECO:0008006" key="3">
    <source>
        <dbReference type="Google" id="ProtNLM"/>
    </source>
</evidence>
<dbReference type="Proteomes" id="UP000813444">
    <property type="component" value="Unassembled WGS sequence"/>
</dbReference>
<protein>
    <recommendedName>
        <fullName evidence="3">Aminoglycoside phosphotransferase domain-containing protein</fullName>
    </recommendedName>
</protein>
<organism evidence="1 2">
    <name type="scientific">Stachybotrys elegans</name>
    <dbReference type="NCBI Taxonomy" id="80388"/>
    <lineage>
        <taxon>Eukaryota</taxon>
        <taxon>Fungi</taxon>
        <taxon>Dikarya</taxon>
        <taxon>Ascomycota</taxon>
        <taxon>Pezizomycotina</taxon>
        <taxon>Sordariomycetes</taxon>
        <taxon>Hypocreomycetidae</taxon>
        <taxon>Hypocreales</taxon>
        <taxon>Stachybotryaceae</taxon>
        <taxon>Stachybotrys</taxon>
    </lineage>
</organism>
<dbReference type="EMBL" id="JAGPNK010000019">
    <property type="protein sequence ID" value="KAH7305273.1"/>
    <property type="molecule type" value="Genomic_DNA"/>
</dbReference>
<comment type="caution">
    <text evidence="1">The sequence shown here is derived from an EMBL/GenBank/DDBJ whole genome shotgun (WGS) entry which is preliminary data.</text>
</comment>